<feature type="transmembrane region" description="Helical" evidence="1">
    <location>
        <begin position="20"/>
        <end position="38"/>
    </location>
</feature>
<keyword evidence="1" id="KW-1133">Transmembrane helix</keyword>
<name>A0A0F9I8H1_9ZZZZ</name>
<keyword evidence="1" id="KW-0812">Transmembrane</keyword>
<reference evidence="2" key="1">
    <citation type="journal article" date="2015" name="Nature">
        <title>Complex archaea that bridge the gap between prokaryotes and eukaryotes.</title>
        <authorList>
            <person name="Spang A."/>
            <person name="Saw J.H."/>
            <person name="Jorgensen S.L."/>
            <person name="Zaremba-Niedzwiedzka K."/>
            <person name="Martijn J."/>
            <person name="Lind A.E."/>
            <person name="van Eijk R."/>
            <person name="Schleper C."/>
            <person name="Guy L."/>
            <person name="Ettema T.J."/>
        </authorList>
    </citation>
    <scope>NUCLEOTIDE SEQUENCE</scope>
</reference>
<evidence type="ECO:0000313" key="2">
    <source>
        <dbReference type="EMBL" id="KKM23911.1"/>
    </source>
</evidence>
<organism evidence="2">
    <name type="scientific">marine sediment metagenome</name>
    <dbReference type="NCBI Taxonomy" id="412755"/>
    <lineage>
        <taxon>unclassified sequences</taxon>
        <taxon>metagenomes</taxon>
        <taxon>ecological metagenomes</taxon>
    </lineage>
</organism>
<dbReference type="EMBL" id="LAZR01013029">
    <property type="protein sequence ID" value="KKM23911.1"/>
    <property type="molecule type" value="Genomic_DNA"/>
</dbReference>
<protein>
    <submittedName>
        <fullName evidence="2">Uncharacterized protein</fullName>
    </submittedName>
</protein>
<gene>
    <name evidence="2" type="ORF">LCGC14_1610360</name>
</gene>
<accession>A0A0F9I8H1</accession>
<dbReference type="AlphaFoldDB" id="A0A0F9I8H1"/>
<comment type="caution">
    <text evidence="2">The sequence shown here is derived from an EMBL/GenBank/DDBJ whole genome shotgun (WGS) entry which is preliminary data.</text>
</comment>
<proteinExistence type="predicted"/>
<evidence type="ECO:0000256" key="1">
    <source>
        <dbReference type="SAM" id="Phobius"/>
    </source>
</evidence>
<sequence>MTSSATTVLRTVSRIYLPDIVWVSGYVLMTVGLGLELHRIKWPLPQNRCYEVVDLGDITRIYLRASAFRKDEPQEGEQP</sequence>
<keyword evidence="1" id="KW-0472">Membrane</keyword>